<keyword evidence="1" id="KW-0862">Zinc</keyword>
<proteinExistence type="predicted"/>
<dbReference type="SUPFAM" id="SSF53335">
    <property type="entry name" value="S-adenosyl-L-methionine-dependent methyltransferases"/>
    <property type="match status" value="1"/>
</dbReference>
<dbReference type="Gene3D" id="3.40.50.10320">
    <property type="entry name" value="LmbE-like"/>
    <property type="match status" value="1"/>
</dbReference>
<name>A0ABQ2DLB5_9MICC</name>
<reference evidence="4" key="1">
    <citation type="journal article" date="2019" name="Int. J. Syst. Evol. Microbiol.">
        <title>The Global Catalogue of Microorganisms (GCM) 10K type strain sequencing project: providing services to taxonomists for standard genome sequencing and annotation.</title>
        <authorList>
            <consortium name="The Broad Institute Genomics Platform"/>
            <consortium name="The Broad Institute Genome Sequencing Center for Infectious Disease"/>
            <person name="Wu L."/>
            <person name="Ma J."/>
        </authorList>
    </citation>
    <scope>NUCLEOTIDE SEQUENCE [LARGE SCALE GENOMIC DNA]</scope>
    <source>
        <strain evidence="4">CGMCC 1.3685</strain>
    </source>
</reference>
<dbReference type="Pfam" id="PF13649">
    <property type="entry name" value="Methyltransf_25"/>
    <property type="match status" value="1"/>
</dbReference>
<dbReference type="InterPro" id="IPR003737">
    <property type="entry name" value="GlcNAc_PI_deacetylase-related"/>
</dbReference>
<dbReference type="PANTHER" id="PTHR12993">
    <property type="entry name" value="N-ACETYLGLUCOSAMINYL-PHOSPHATIDYLINOSITOL DE-N-ACETYLASE-RELATED"/>
    <property type="match status" value="1"/>
</dbReference>
<organism evidence="3 4">
    <name type="scientific">Glutamicibacter ardleyensis</name>
    <dbReference type="NCBI Taxonomy" id="225894"/>
    <lineage>
        <taxon>Bacteria</taxon>
        <taxon>Bacillati</taxon>
        <taxon>Actinomycetota</taxon>
        <taxon>Actinomycetes</taxon>
        <taxon>Micrococcales</taxon>
        <taxon>Micrococcaceae</taxon>
        <taxon>Glutamicibacter</taxon>
    </lineage>
</organism>
<dbReference type="Proteomes" id="UP000606115">
    <property type="component" value="Unassembled WGS sequence"/>
</dbReference>
<dbReference type="Gene3D" id="3.40.50.150">
    <property type="entry name" value="Vaccinia Virus protein VP39"/>
    <property type="match status" value="1"/>
</dbReference>
<dbReference type="CDD" id="cd02440">
    <property type="entry name" value="AdoMet_MTases"/>
    <property type="match status" value="1"/>
</dbReference>
<evidence type="ECO:0000313" key="3">
    <source>
        <dbReference type="EMBL" id="GGJ61368.1"/>
    </source>
</evidence>
<dbReference type="PANTHER" id="PTHR12993:SF11">
    <property type="entry name" value="N-ACETYLGLUCOSAMINYL-PHOSPHATIDYLINOSITOL DE-N-ACETYLASE"/>
    <property type="match status" value="1"/>
</dbReference>
<keyword evidence="4" id="KW-1185">Reference proteome</keyword>
<dbReference type="InterPro" id="IPR029063">
    <property type="entry name" value="SAM-dependent_MTases_sf"/>
</dbReference>
<dbReference type="Pfam" id="PF02585">
    <property type="entry name" value="PIG-L"/>
    <property type="match status" value="1"/>
</dbReference>
<dbReference type="InterPro" id="IPR041698">
    <property type="entry name" value="Methyltransf_25"/>
</dbReference>
<dbReference type="EMBL" id="BMKX01000004">
    <property type="protein sequence ID" value="GGJ61368.1"/>
    <property type="molecule type" value="Genomic_DNA"/>
</dbReference>
<protein>
    <recommendedName>
        <fullName evidence="2">Methyltransferase domain-containing protein</fullName>
    </recommendedName>
</protein>
<evidence type="ECO:0000259" key="2">
    <source>
        <dbReference type="Pfam" id="PF13649"/>
    </source>
</evidence>
<dbReference type="SUPFAM" id="SSF102588">
    <property type="entry name" value="LmbE-like"/>
    <property type="match status" value="1"/>
</dbReference>
<dbReference type="GeneID" id="303304377"/>
<feature type="domain" description="Methyltransferase" evidence="2">
    <location>
        <begin position="308"/>
        <end position="403"/>
    </location>
</feature>
<gene>
    <name evidence="3" type="ORF">GCM10007173_20190</name>
</gene>
<sequence length="458" mass="50339">MVTFSHTDQGTAAAQWNAHGLGDLEQLDLSRVFTQGTKLVVLAAHPDDETLGAGGLIHQAVKMGLEVTVLVCTLGEASHPESATHSPAQLAAVREAELEQAMALLRAEAKASGAVHLRCLRLPDGHLPSHATEIGAALREITEDGPFVVASTYRSDGHPDHEVLGRLAAKICAELSLCHLEFPIWYWHWAAPGTEVRWRHWTQLALDEQTVQAKRRALAAHTSQTQPLSSLPGDEVLLDSQFLEHFHGPREIFRLTWPGDKDAAAASQVFDELYAQRPDPWNYKDSHYEQRKQEIMMASLPRRRYRSVLELGCSIGMQTAALAKRSGQLLAVDASAEALAHAGEQVTGMEHVSLRQATLPGQWPHCDPASMDLVVLSEIGYFLAADELAEVLQHCATVLEPGGELVLCHWLHPIEGWPLDGKAVHRMAGAWIWEAAVVHQEQDFLLEILRKPAGRHGS</sequence>
<dbReference type="InterPro" id="IPR024078">
    <property type="entry name" value="LmbE-like_dom_sf"/>
</dbReference>
<evidence type="ECO:0000313" key="4">
    <source>
        <dbReference type="Proteomes" id="UP000606115"/>
    </source>
</evidence>
<dbReference type="RefSeq" id="WP_188685485.1">
    <property type="nucleotide sequence ID" value="NZ_BMKX01000004.1"/>
</dbReference>
<evidence type="ECO:0000256" key="1">
    <source>
        <dbReference type="ARBA" id="ARBA00022833"/>
    </source>
</evidence>
<comment type="caution">
    <text evidence="3">The sequence shown here is derived from an EMBL/GenBank/DDBJ whole genome shotgun (WGS) entry which is preliminary data.</text>
</comment>
<accession>A0ABQ2DLB5</accession>